<feature type="binding site" evidence="10">
    <location>
        <position position="197"/>
    </location>
    <ligand>
        <name>sn-glycerol 3-phosphate</name>
        <dbReference type="ChEBI" id="CHEBI:57597"/>
    </ligand>
</feature>
<feature type="binding site" evidence="10">
    <location>
        <position position="115"/>
    </location>
    <ligand>
        <name>sn-glycerol 3-phosphate</name>
        <dbReference type="ChEBI" id="CHEBI:57597"/>
    </ligand>
</feature>
<gene>
    <name evidence="10" type="primary">gpsA</name>
    <name evidence="18" type="ORF">SAMN05421774_11061</name>
</gene>
<feature type="domain" description="Glycerol-3-phosphate dehydrogenase NAD-dependent N-terminal" evidence="16">
    <location>
        <begin position="14"/>
        <end position="164"/>
    </location>
</feature>
<comment type="catalytic activity">
    <reaction evidence="10">
        <text>sn-glycerol 3-phosphate + NAD(+) = dihydroxyacetone phosphate + NADH + H(+)</text>
        <dbReference type="Rhea" id="RHEA:11092"/>
        <dbReference type="ChEBI" id="CHEBI:15378"/>
        <dbReference type="ChEBI" id="CHEBI:57540"/>
        <dbReference type="ChEBI" id="CHEBI:57597"/>
        <dbReference type="ChEBI" id="CHEBI:57642"/>
        <dbReference type="ChEBI" id="CHEBI:57945"/>
        <dbReference type="EC" id="1.1.1.94"/>
    </reaction>
</comment>
<evidence type="ECO:0000256" key="5">
    <source>
        <dbReference type="ARBA" id="ARBA00023002"/>
    </source>
</evidence>
<dbReference type="GO" id="GO:0051287">
    <property type="term" value="F:NAD binding"/>
    <property type="evidence" value="ECO:0007669"/>
    <property type="project" value="InterPro"/>
</dbReference>
<evidence type="ECO:0000256" key="15">
    <source>
        <dbReference type="RuleBase" id="RU000439"/>
    </source>
</evidence>
<feature type="binding site" evidence="13">
    <location>
        <begin position="18"/>
        <end position="23"/>
    </location>
    <ligand>
        <name>NAD(+)</name>
        <dbReference type="ChEBI" id="CHEBI:57540"/>
    </ligand>
</feature>
<keyword evidence="2 10" id="KW-0444">Lipid biosynthesis</keyword>
<dbReference type="NCBIfam" id="NF000942">
    <property type="entry name" value="PRK00094.1-4"/>
    <property type="match status" value="1"/>
</dbReference>
<dbReference type="GO" id="GO:0005975">
    <property type="term" value="P:carbohydrate metabolic process"/>
    <property type="evidence" value="ECO:0007669"/>
    <property type="project" value="InterPro"/>
</dbReference>
<evidence type="ECO:0000256" key="13">
    <source>
        <dbReference type="PIRSR" id="PIRSR000114-3"/>
    </source>
</evidence>
<comment type="subcellular location">
    <subcellularLocation>
        <location evidence="10">Cytoplasm</location>
    </subcellularLocation>
</comment>
<feature type="binding site" evidence="13">
    <location>
        <position position="261"/>
    </location>
    <ligand>
        <name>NAD(+)</name>
        <dbReference type="ChEBI" id="CHEBI:57540"/>
    </ligand>
</feature>
<feature type="binding site" evidence="10">
    <location>
        <position position="143"/>
    </location>
    <ligand>
        <name>sn-glycerol 3-phosphate</name>
        <dbReference type="ChEBI" id="CHEBI:57597"/>
    </ligand>
</feature>
<dbReference type="InterPro" id="IPR010916">
    <property type="entry name" value="TonB_box_CS"/>
</dbReference>
<feature type="active site" description="Proton acceptor" evidence="10 11">
    <location>
        <position position="197"/>
    </location>
</feature>
<dbReference type="STRING" id="1086013.SAMN05421774_11061"/>
<dbReference type="Pfam" id="PF01210">
    <property type="entry name" value="NAD_Gly3P_dh_N"/>
    <property type="match status" value="1"/>
</dbReference>
<evidence type="ECO:0000256" key="10">
    <source>
        <dbReference type="HAMAP-Rule" id="MF_00394"/>
    </source>
</evidence>
<feature type="binding site" evidence="10">
    <location>
        <position position="115"/>
    </location>
    <ligand>
        <name>NADPH</name>
        <dbReference type="ChEBI" id="CHEBI:57783"/>
    </ligand>
</feature>
<keyword evidence="6 10" id="KW-0520">NAD</keyword>
<evidence type="ECO:0000256" key="12">
    <source>
        <dbReference type="PIRSR" id="PIRSR000114-2"/>
    </source>
</evidence>
<feature type="binding site" evidence="10">
    <location>
        <position position="22"/>
    </location>
    <ligand>
        <name>NADPH</name>
        <dbReference type="ChEBI" id="CHEBI:57783"/>
    </ligand>
</feature>
<dbReference type="NCBIfam" id="NF000940">
    <property type="entry name" value="PRK00094.1-2"/>
    <property type="match status" value="1"/>
</dbReference>
<keyword evidence="19" id="KW-1185">Reference proteome</keyword>
<feature type="binding site" evidence="10">
    <location>
        <position position="147"/>
    </location>
    <ligand>
        <name>NADPH</name>
        <dbReference type="ChEBI" id="CHEBI:57783"/>
    </ligand>
</feature>
<evidence type="ECO:0000256" key="2">
    <source>
        <dbReference type="ARBA" id="ARBA00022516"/>
    </source>
</evidence>
<evidence type="ECO:0000256" key="4">
    <source>
        <dbReference type="ARBA" id="ARBA00022857"/>
    </source>
</evidence>
<sequence length="334" mass="33587">MTGTAQRRAGPPAIGVLGAGAFGTALAMTLAAAGQPVVLWGRDAARMAGMAATRQNAAHLPGIRFPDTLTVSAAIPEAIRPGAPLLLAVPTQALRGFVAEHRAALQGHMLVLCCKGIELGTGLLPSQVVAAELPGARVAVLSGPSFAADLAIGKPTALTLATLDPAGPEVQDRLSTPALRIYLGADPLGAQLGGALKNVIAIAAGVVMGAGLGESARAALVTRGFAELLRLAMARGARQDTLFGLSGFGDLMLTCFSATSRNYSLGLALGAGLPPATGVTVEGAATARAVAAATPGQDLPVLHMVAALLRGDVAPAEAMGQLMSRPQKREGWQD</sequence>
<evidence type="ECO:0000259" key="17">
    <source>
        <dbReference type="Pfam" id="PF07479"/>
    </source>
</evidence>
<dbReference type="SUPFAM" id="SSF48179">
    <property type="entry name" value="6-phosphogluconate dehydrogenase C-terminal domain-like"/>
    <property type="match status" value="1"/>
</dbReference>
<dbReference type="GO" id="GO:0141152">
    <property type="term" value="F:glycerol-3-phosphate dehydrogenase (NAD+) activity"/>
    <property type="evidence" value="ECO:0007669"/>
    <property type="project" value="RHEA"/>
</dbReference>
<evidence type="ECO:0000256" key="1">
    <source>
        <dbReference type="ARBA" id="ARBA00011009"/>
    </source>
</evidence>
<dbReference type="OrthoDB" id="9812273at2"/>
<feature type="binding site" evidence="10">
    <location>
        <position position="42"/>
    </location>
    <ligand>
        <name>NADPH</name>
        <dbReference type="ChEBI" id="CHEBI:57783"/>
    </ligand>
</feature>
<feature type="binding site" evidence="12">
    <location>
        <begin position="261"/>
        <end position="262"/>
    </location>
    <ligand>
        <name>substrate</name>
    </ligand>
</feature>
<keyword evidence="3 10" id="KW-0547">Nucleotide-binding</keyword>
<accession>A0A1N7QFY0</accession>
<dbReference type="Gene3D" id="3.40.50.720">
    <property type="entry name" value="NAD(P)-binding Rossmann-like Domain"/>
    <property type="match status" value="1"/>
</dbReference>
<dbReference type="InterPro" id="IPR006168">
    <property type="entry name" value="G3P_DH_NAD-dep"/>
</dbReference>
<evidence type="ECO:0000313" key="18">
    <source>
        <dbReference type="EMBL" id="SIT21773.1"/>
    </source>
</evidence>
<evidence type="ECO:0000256" key="8">
    <source>
        <dbReference type="ARBA" id="ARBA00023209"/>
    </source>
</evidence>
<evidence type="ECO:0000259" key="16">
    <source>
        <dbReference type="Pfam" id="PF01210"/>
    </source>
</evidence>
<comment type="pathway">
    <text evidence="10">Membrane lipid metabolism; glycerophospholipid metabolism.</text>
</comment>
<comment type="caution">
    <text evidence="10">Lacks conserved residue(s) required for the propagation of feature annotation.</text>
</comment>
<keyword evidence="4 10" id="KW-0521">NADP</keyword>
<evidence type="ECO:0000256" key="3">
    <source>
        <dbReference type="ARBA" id="ARBA00022741"/>
    </source>
</evidence>
<dbReference type="PROSITE" id="PS00957">
    <property type="entry name" value="NAD_G3PDH"/>
    <property type="match status" value="1"/>
</dbReference>
<feature type="binding site" evidence="10">
    <location>
        <position position="261"/>
    </location>
    <ligand>
        <name>NADPH</name>
        <dbReference type="ChEBI" id="CHEBI:57783"/>
    </ligand>
</feature>
<evidence type="ECO:0000256" key="14">
    <source>
        <dbReference type="RuleBase" id="RU000437"/>
    </source>
</evidence>
<dbReference type="AlphaFoldDB" id="A0A1N7QFY0"/>
<feature type="binding site" evidence="10">
    <location>
        <position position="262"/>
    </location>
    <ligand>
        <name>sn-glycerol 3-phosphate</name>
        <dbReference type="ChEBI" id="CHEBI:57597"/>
    </ligand>
</feature>
<dbReference type="PIRSF" id="PIRSF000114">
    <property type="entry name" value="Glycerol-3-P_dh"/>
    <property type="match status" value="1"/>
</dbReference>
<evidence type="ECO:0000256" key="6">
    <source>
        <dbReference type="ARBA" id="ARBA00023027"/>
    </source>
</evidence>
<dbReference type="GO" id="GO:0046168">
    <property type="term" value="P:glycerol-3-phosphate catabolic process"/>
    <property type="evidence" value="ECO:0007669"/>
    <property type="project" value="InterPro"/>
</dbReference>
<keyword evidence="7 10" id="KW-0443">Lipid metabolism</keyword>
<keyword evidence="8 10" id="KW-0594">Phospholipid biosynthesis</keyword>
<feature type="binding site" evidence="10">
    <location>
        <position position="282"/>
    </location>
    <ligand>
        <name>NADPH</name>
        <dbReference type="ChEBI" id="CHEBI:57783"/>
    </ligand>
</feature>
<comment type="similarity">
    <text evidence="1 10 14">Belongs to the NAD-dependent glycerol-3-phosphate dehydrogenase family.</text>
</comment>
<feature type="domain" description="Glycerol-3-phosphate dehydrogenase NAD-dependent C-terminal" evidence="17">
    <location>
        <begin position="186"/>
        <end position="319"/>
    </location>
</feature>
<dbReference type="Proteomes" id="UP000186141">
    <property type="component" value="Unassembled WGS sequence"/>
</dbReference>
<name>A0A1N7QFY0_9RHOB</name>
<dbReference type="InterPro" id="IPR011128">
    <property type="entry name" value="G3P_DH_NAD-dep_N"/>
</dbReference>
<comment type="function">
    <text evidence="10">Catalyzes the reduction of the glycolytic intermediate dihydroxyacetone phosphate (DHAP) to sn-glycerol 3-phosphate (G3P), the key precursor for phospholipid synthesis.</text>
</comment>
<dbReference type="PANTHER" id="PTHR11728">
    <property type="entry name" value="GLYCEROL-3-PHOSPHATE DEHYDROGENASE"/>
    <property type="match status" value="1"/>
</dbReference>
<protein>
    <recommendedName>
        <fullName evidence="10">Glycerol-3-phosphate dehydrogenase [NAD(P)+]</fullName>
        <ecNumber evidence="10">1.1.1.94</ecNumber>
    </recommendedName>
    <alternativeName>
        <fullName evidence="10">NAD(P)(+)-dependent glycerol-3-phosphate dehydrogenase</fullName>
    </alternativeName>
    <alternativeName>
        <fullName evidence="10">NAD(P)H-dependent dihydroxyacetone-phosphate reductase</fullName>
    </alternativeName>
</protein>
<dbReference type="InterPro" id="IPR036291">
    <property type="entry name" value="NAD(P)-bd_dom_sf"/>
</dbReference>
<feature type="binding site" evidence="13">
    <location>
        <position position="147"/>
    </location>
    <ligand>
        <name>NAD(+)</name>
        <dbReference type="ChEBI" id="CHEBI:57540"/>
    </ligand>
</feature>
<keyword evidence="10" id="KW-0963">Cytoplasm</keyword>
<dbReference type="EC" id="1.1.1.94" evidence="10"/>
<keyword evidence="9 10" id="KW-1208">Phospholipid metabolism</keyword>
<dbReference type="Gene3D" id="1.10.1040.10">
    <property type="entry name" value="N-(1-d-carboxylethyl)-l-norvaline Dehydrogenase, domain 2"/>
    <property type="match status" value="1"/>
</dbReference>
<evidence type="ECO:0000313" key="19">
    <source>
        <dbReference type="Proteomes" id="UP000186141"/>
    </source>
</evidence>
<dbReference type="SUPFAM" id="SSF51735">
    <property type="entry name" value="NAD(P)-binding Rossmann-fold domains"/>
    <property type="match status" value="1"/>
</dbReference>
<feature type="binding site" evidence="10">
    <location>
        <position position="250"/>
    </location>
    <ligand>
        <name>sn-glycerol 3-phosphate</name>
        <dbReference type="ChEBI" id="CHEBI:57597"/>
    </ligand>
</feature>
<dbReference type="PANTHER" id="PTHR11728:SF1">
    <property type="entry name" value="GLYCEROL-3-PHOSPHATE DEHYDROGENASE [NAD(+)] 2, CHLOROPLASTIC"/>
    <property type="match status" value="1"/>
</dbReference>
<dbReference type="InterPro" id="IPR013328">
    <property type="entry name" value="6PGD_dom2"/>
</dbReference>
<evidence type="ECO:0000256" key="11">
    <source>
        <dbReference type="PIRSR" id="PIRSR000114-1"/>
    </source>
</evidence>
<proteinExistence type="inferred from homology"/>
<dbReference type="Pfam" id="PF07479">
    <property type="entry name" value="NAD_Gly3P_dh_C"/>
    <property type="match status" value="1"/>
</dbReference>
<dbReference type="InterPro" id="IPR008927">
    <property type="entry name" value="6-PGluconate_DH-like_C_sf"/>
</dbReference>
<evidence type="ECO:0000256" key="7">
    <source>
        <dbReference type="ARBA" id="ARBA00023098"/>
    </source>
</evidence>
<dbReference type="GO" id="GO:0005829">
    <property type="term" value="C:cytosol"/>
    <property type="evidence" value="ECO:0007669"/>
    <property type="project" value="TreeGrafter"/>
</dbReference>
<dbReference type="InterPro" id="IPR006109">
    <property type="entry name" value="G3P_DH_NAD-dep_C"/>
</dbReference>
<dbReference type="HAMAP" id="MF_00394">
    <property type="entry name" value="NAD_Glyc3P_dehydrog"/>
    <property type="match status" value="1"/>
</dbReference>
<dbReference type="GO" id="GO:0141153">
    <property type="term" value="F:glycerol-3-phosphate dehydrogenase (NADP+) activity"/>
    <property type="evidence" value="ECO:0007669"/>
    <property type="project" value="RHEA"/>
</dbReference>
<dbReference type="PRINTS" id="PR00077">
    <property type="entry name" value="GPDHDRGNASE"/>
</dbReference>
<dbReference type="UniPathway" id="UPA00940"/>
<dbReference type="EMBL" id="FTOT01000010">
    <property type="protein sequence ID" value="SIT21773.1"/>
    <property type="molecule type" value="Genomic_DNA"/>
</dbReference>
<organism evidence="18 19">
    <name type="scientific">Gemmobacter megaterium</name>
    <dbReference type="NCBI Taxonomy" id="1086013"/>
    <lineage>
        <taxon>Bacteria</taxon>
        <taxon>Pseudomonadati</taxon>
        <taxon>Pseudomonadota</taxon>
        <taxon>Alphaproteobacteria</taxon>
        <taxon>Rhodobacterales</taxon>
        <taxon>Paracoccaceae</taxon>
        <taxon>Gemmobacter</taxon>
    </lineage>
</organism>
<feature type="binding site" evidence="10">
    <location>
        <position position="260"/>
    </location>
    <ligand>
        <name>sn-glycerol 3-phosphate</name>
        <dbReference type="ChEBI" id="CHEBI:57597"/>
    </ligand>
</feature>
<feature type="binding site" evidence="10">
    <location>
        <position position="261"/>
    </location>
    <ligand>
        <name>sn-glycerol 3-phosphate</name>
        <dbReference type="ChEBI" id="CHEBI:57597"/>
    </ligand>
</feature>
<dbReference type="GO" id="GO:0046167">
    <property type="term" value="P:glycerol-3-phosphate biosynthetic process"/>
    <property type="evidence" value="ECO:0007669"/>
    <property type="project" value="UniProtKB-UniRule"/>
</dbReference>
<dbReference type="PROSITE" id="PS00430">
    <property type="entry name" value="TONB_DEPENDENT_REC_1"/>
    <property type="match status" value="1"/>
</dbReference>
<dbReference type="RefSeq" id="WP_076533870.1">
    <property type="nucleotide sequence ID" value="NZ_BMEH01000010.1"/>
</dbReference>
<feature type="binding site" evidence="10">
    <location>
        <position position="145"/>
    </location>
    <ligand>
        <name>sn-glycerol 3-phosphate</name>
        <dbReference type="ChEBI" id="CHEBI:57597"/>
    </ligand>
</feature>
<comment type="catalytic activity">
    <reaction evidence="10 15">
        <text>sn-glycerol 3-phosphate + NADP(+) = dihydroxyacetone phosphate + NADPH + H(+)</text>
        <dbReference type="Rhea" id="RHEA:11096"/>
        <dbReference type="ChEBI" id="CHEBI:15378"/>
        <dbReference type="ChEBI" id="CHEBI:57597"/>
        <dbReference type="ChEBI" id="CHEBI:57642"/>
        <dbReference type="ChEBI" id="CHEBI:57783"/>
        <dbReference type="ChEBI" id="CHEBI:58349"/>
        <dbReference type="EC" id="1.1.1.94"/>
    </reaction>
</comment>
<keyword evidence="5 10" id="KW-0560">Oxidoreductase</keyword>
<dbReference type="GO" id="GO:0008654">
    <property type="term" value="P:phospholipid biosynthetic process"/>
    <property type="evidence" value="ECO:0007669"/>
    <property type="project" value="UniProtKB-KW"/>
</dbReference>
<reference evidence="18 19" key="1">
    <citation type="submission" date="2017-01" db="EMBL/GenBank/DDBJ databases">
        <authorList>
            <person name="Mah S.A."/>
            <person name="Swanson W.J."/>
            <person name="Moy G.W."/>
            <person name="Vacquier V.D."/>
        </authorList>
    </citation>
    <scope>NUCLEOTIDE SEQUENCE [LARGE SCALE GENOMIC DNA]</scope>
    <source>
        <strain evidence="18 19">DSM 26375</strain>
    </source>
</reference>
<dbReference type="GO" id="GO:0006650">
    <property type="term" value="P:glycerophospholipid metabolic process"/>
    <property type="evidence" value="ECO:0007669"/>
    <property type="project" value="UniProtKB-UniRule"/>
</dbReference>
<dbReference type="FunFam" id="3.40.50.720:FF:000019">
    <property type="entry name" value="Glycerol-3-phosphate dehydrogenase [NAD(P)+]"/>
    <property type="match status" value="1"/>
</dbReference>
<evidence type="ECO:0000256" key="9">
    <source>
        <dbReference type="ARBA" id="ARBA00023264"/>
    </source>
</evidence>
<feature type="binding site" evidence="12">
    <location>
        <position position="115"/>
    </location>
    <ligand>
        <name>substrate</name>
    </ligand>
</feature>